<dbReference type="InterPro" id="IPR009597">
    <property type="entry name" value="DUF1206"/>
</dbReference>
<feature type="transmembrane region" description="Helical" evidence="1">
    <location>
        <begin position="52"/>
        <end position="74"/>
    </location>
</feature>
<evidence type="ECO:0000259" key="2">
    <source>
        <dbReference type="Pfam" id="PF06724"/>
    </source>
</evidence>
<protein>
    <submittedName>
        <fullName evidence="3">Uncharacterized protein DUF1206</fullName>
    </submittedName>
</protein>
<feature type="transmembrane region" description="Helical" evidence="1">
    <location>
        <begin position="134"/>
        <end position="155"/>
    </location>
</feature>
<evidence type="ECO:0000256" key="1">
    <source>
        <dbReference type="SAM" id="Phobius"/>
    </source>
</evidence>
<dbReference type="Pfam" id="PF06724">
    <property type="entry name" value="DUF1206"/>
    <property type="match status" value="1"/>
</dbReference>
<dbReference type="Proteomes" id="UP000239002">
    <property type="component" value="Unassembled WGS sequence"/>
</dbReference>
<dbReference type="EMBL" id="PTJE01000007">
    <property type="protein sequence ID" value="PPK93367.1"/>
    <property type="molecule type" value="Genomic_DNA"/>
</dbReference>
<feature type="transmembrane region" description="Helical" evidence="1">
    <location>
        <begin position="227"/>
        <end position="248"/>
    </location>
</feature>
<gene>
    <name evidence="3" type="ORF">LY01_02655</name>
</gene>
<keyword evidence="1" id="KW-1133">Transmembrane helix</keyword>
<sequence>MKNYRRFARIGIATKGAVFLLMGIMALITAFQLTYALKSGDDVLKWISHLSFGWFLLLLMSIGLAGYIFSRFYLTFNKGDYDGDDGKPAFRRVAYFINGIGYCLLFFTCLKLLFGMPDDDGNSGWKIMLLQSIWGKIIVFIISIGLAVSAINEWWISFSTMMDKMTHKENLTDSQYKYLMLLGRIGRFSRGVVFAVFAYILGRSAIYNMANLPKGADAAFAFMHVEYGAIIMGLTSTGVLFYGLFLILSSKYRNIPIR</sequence>
<feature type="transmembrane region" description="Helical" evidence="1">
    <location>
        <begin position="95"/>
        <end position="114"/>
    </location>
</feature>
<reference evidence="3 4" key="1">
    <citation type="submission" date="2018-02" db="EMBL/GenBank/DDBJ databases">
        <title>Genomic Encyclopedia of Archaeal and Bacterial Type Strains, Phase II (KMG-II): from individual species to whole genera.</title>
        <authorList>
            <person name="Goeker M."/>
        </authorList>
    </citation>
    <scope>NUCLEOTIDE SEQUENCE [LARGE SCALE GENOMIC DNA]</scope>
    <source>
        <strain evidence="3 4">DSM 16809</strain>
    </source>
</reference>
<organism evidence="3 4">
    <name type="scientific">Nonlabens xylanidelens</name>
    <dbReference type="NCBI Taxonomy" id="191564"/>
    <lineage>
        <taxon>Bacteria</taxon>
        <taxon>Pseudomonadati</taxon>
        <taxon>Bacteroidota</taxon>
        <taxon>Flavobacteriia</taxon>
        <taxon>Flavobacteriales</taxon>
        <taxon>Flavobacteriaceae</taxon>
        <taxon>Nonlabens</taxon>
    </lineage>
</organism>
<feature type="transmembrane region" description="Helical" evidence="1">
    <location>
        <begin position="12"/>
        <end position="32"/>
    </location>
</feature>
<dbReference type="AlphaFoldDB" id="A0A2S6IGP5"/>
<keyword evidence="4" id="KW-1185">Reference proteome</keyword>
<proteinExistence type="predicted"/>
<keyword evidence="1" id="KW-0472">Membrane</keyword>
<comment type="caution">
    <text evidence="3">The sequence shown here is derived from an EMBL/GenBank/DDBJ whole genome shotgun (WGS) entry which is preliminary data.</text>
</comment>
<feature type="domain" description="DUF1206" evidence="2">
    <location>
        <begin position="10"/>
        <end position="74"/>
    </location>
</feature>
<evidence type="ECO:0000313" key="3">
    <source>
        <dbReference type="EMBL" id="PPK93367.1"/>
    </source>
</evidence>
<name>A0A2S6IGP5_9FLAO</name>
<feature type="transmembrane region" description="Helical" evidence="1">
    <location>
        <begin position="188"/>
        <end position="207"/>
    </location>
</feature>
<dbReference type="RefSeq" id="WP_104516347.1">
    <property type="nucleotide sequence ID" value="NZ_MQVW01000002.1"/>
</dbReference>
<dbReference type="OrthoDB" id="1490880at2"/>
<accession>A0A2S6IGP5</accession>
<evidence type="ECO:0000313" key="4">
    <source>
        <dbReference type="Proteomes" id="UP000239002"/>
    </source>
</evidence>
<keyword evidence="1" id="KW-0812">Transmembrane</keyword>